<sequence length="49" mass="5028">MTFAALCRALGEGGVTGLLTALGGGSWKDWFEPLLPRIDDPGLPGIVAS</sequence>
<dbReference type="HOGENOM" id="CLU_3139367_0_0_11"/>
<accession>K7S966</accession>
<proteinExistence type="predicted"/>
<gene>
    <name evidence="1" type="ordered locus">PACID_33450</name>
</gene>
<organism evidence="1 2">
    <name type="scientific">Acidipropionibacterium acidipropionici (strain ATCC 4875 / DSM 20272 / JCM 6432 / NBRC 12425 / NCIMB 8070 / 4)</name>
    <name type="common">Propionibacterium acidipropionici</name>
    <dbReference type="NCBI Taxonomy" id="1171373"/>
    <lineage>
        <taxon>Bacteria</taxon>
        <taxon>Bacillati</taxon>
        <taxon>Actinomycetota</taxon>
        <taxon>Actinomycetes</taxon>
        <taxon>Propionibacteriales</taxon>
        <taxon>Propionibacteriaceae</taxon>
        <taxon>Acidipropionibacterium</taxon>
    </lineage>
</organism>
<reference evidence="1 2" key="1">
    <citation type="journal article" date="2012" name="BMC Genomics">
        <title>The genome sequence of Propionibacterium acidipropionici provides insights into its biotechnological and industrial potential.</title>
        <authorList>
            <person name="Parizzi L.P."/>
            <person name="Grassi M.C."/>
            <person name="Llerena L.A."/>
            <person name="Carazzolle M.F."/>
            <person name="Queiroz V.L."/>
            <person name="Lunardi I."/>
            <person name="Zeidler A.F."/>
            <person name="Teixeira P.J."/>
            <person name="Mieczkowski P."/>
            <person name="Rincones J."/>
            <person name="Pereira G.A."/>
        </authorList>
    </citation>
    <scope>NUCLEOTIDE SEQUENCE [LARGE SCALE GENOMIC DNA]</scope>
    <source>
        <strain evidence="2">ATCC 4875 / DSM 20272 / JCM 6432 / NBRC 12425 / NCIMB 8070</strain>
    </source>
</reference>
<evidence type="ECO:0000313" key="2">
    <source>
        <dbReference type="Proteomes" id="UP000000214"/>
    </source>
</evidence>
<dbReference type="EMBL" id="CP003493">
    <property type="protein sequence ID" value="AFV91102.1"/>
    <property type="molecule type" value="Genomic_DNA"/>
</dbReference>
<dbReference type="PATRIC" id="fig|1171373.8.peg.3291"/>
<name>K7S966_ACIA4</name>
<dbReference type="Proteomes" id="UP000000214">
    <property type="component" value="Chromosome"/>
</dbReference>
<evidence type="ECO:0000313" key="1">
    <source>
        <dbReference type="EMBL" id="AFV91102.1"/>
    </source>
</evidence>
<protein>
    <submittedName>
        <fullName evidence="1">Uncharacterized protein</fullName>
    </submittedName>
</protein>
<dbReference type="KEGG" id="pbo:PACID_33450"/>
<dbReference type="AlphaFoldDB" id="K7S966"/>